<dbReference type="FunFam" id="1.20.1420.30:FF:000008">
    <property type="entry name" value="Vacuolar cation/proton exchanger"/>
    <property type="match status" value="1"/>
</dbReference>
<feature type="transmembrane region" description="Helical" evidence="13">
    <location>
        <begin position="117"/>
        <end position="146"/>
    </location>
</feature>
<feature type="transmembrane region" description="Helical" evidence="13">
    <location>
        <begin position="244"/>
        <end position="266"/>
    </location>
</feature>
<protein>
    <recommendedName>
        <fullName evidence="14">Sodium/calcium exchanger membrane region domain-containing protein</fullName>
    </recommendedName>
</protein>
<evidence type="ECO:0000256" key="11">
    <source>
        <dbReference type="ARBA" id="ARBA00023136"/>
    </source>
</evidence>
<keyword evidence="8" id="KW-0106">Calcium</keyword>
<evidence type="ECO:0000256" key="10">
    <source>
        <dbReference type="ARBA" id="ARBA00023065"/>
    </source>
</evidence>
<dbReference type="Pfam" id="PF01699">
    <property type="entry name" value="Na_Ca_ex"/>
    <property type="match status" value="2"/>
</dbReference>
<evidence type="ECO:0000256" key="3">
    <source>
        <dbReference type="ARBA" id="ARBA00022448"/>
    </source>
</evidence>
<feature type="compositionally biased region" description="Polar residues" evidence="12">
    <location>
        <begin position="1"/>
        <end position="10"/>
    </location>
</feature>
<dbReference type="InterPro" id="IPR044880">
    <property type="entry name" value="NCX_ion-bd_dom_sf"/>
</dbReference>
<feature type="transmembrane region" description="Helical" evidence="13">
    <location>
        <begin position="316"/>
        <end position="342"/>
    </location>
</feature>
<comment type="subcellular location">
    <subcellularLocation>
        <location evidence="1">Vacuole membrane</location>
        <topology evidence="1">Multi-pass membrane protein</topology>
    </subcellularLocation>
</comment>
<keyword evidence="5" id="KW-0926">Vacuole</keyword>
<comment type="similarity">
    <text evidence="2">Belongs to the Ca(2+):cation antiporter (CaCA) (TC 2.A.19) family. Cation/proton exchanger (CAX) subfamily.</text>
</comment>
<dbReference type="AlphaFoldDB" id="A0A7J6I4A0"/>
<evidence type="ECO:0000256" key="7">
    <source>
        <dbReference type="ARBA" id="ARBA00022692"/>
    </source>
</evidence>
<name>A0A7J6I4A0_CANSA</name>
<keyword evidence="7 13" id="KW-0812">Transmembrane</keyword>
<dbReference type="PANTHER" id="PTHR31503">
    <property type="entry name" value="VACUOLAR CALCIUM ION TRANSPORTER"/>
    <property type="match status" value="1"/>
</dbReference>
<evidence type="ECO:0000313" key="16">
    <source>
        <dbReference type="Proteomes" id="UP000583929"/>
    </source>
</evidence>
<keyword evidence="10" id="KW-0406">Ion transport</keyword>
<keyword evidence="11 13" id="KW-0472">Membrane</keyword>
<feature type="transmembrane region" description="Helical" evidence="13">
    <location>
        <begin position="348"/>
        <end position="369"/>
    </location>
</feature>
<sequence>MASSINQQEPWQMENGQPKGLSREGRHGRTAHNMSSSSLRKKSDIKLVSKVPCALLRTFLANLQEVILGTKLSILFPAIPLAIAAHSFGFGRPWVFALSLLGLTPLAERVSFLTEQIAYYTGPTVGGLLNATCGNATEMIIAIFALAQGKIEVVKYSLLGSILSNLLLVLGTSLLCGGIANLGTQQKYDRVITLESTLQLSRASSIVMLMAYVAYLVFQLWTHRQLFEAEEDEREGENSSEEEAVIGFASGFVWLAGMTLVIALLSEYVVQTIEDASDTWGLSVSFLSIILLPIVGNAAEHAGAVIFAFKNKLDITLGVALGSATQIALFVVPLCVVVAWIMGIKMDLNFNLLETSSLAIAIIVTAFTLQDGTSHYLKGLVLLLCYVVIGACFFVSETPASNNGVNHINLELFRSA</sequence>
<evidence type="ECO:0000259" key="14">
    <source>
        <dbReference type="Pfam" id="PF01699"/>
    </source>
</evidence>
<gene>
    <name evidence="15" type="ORF">G4B88_001674</name>
</gene>
<evidence type="ECO:0000256" key="5">
    <source>
        <dbReference type="ARBA" id="ARBA00022554"/>
    </source>
</evidence>
<evidence type="ECO:0000256" key="4">
    <source>
        <dbReference type="ARBA" id="ARBA00022449"/>
    </source>
</evidence>
<organism evidence="15 16">
    <name type="scientific">Cannabis sativa</name>
    <name type="common">Hemp</name>
    <name type="synonym">Marijuana</name>
    <dbReference type="NCBI Taxonomy" id="3483"/>
    <lineage>
        <taxon>Eukaryota</taxon>
        <taxon>Viridiplantae</taxon>
        <taxon>Streptophyta</taxon>
        <taxon>Embryophyta</taxon>
        <taxon>Tracheophyta</taxon>
        <taxon>Spermatophyta</taxon>
        <taxon>Magnoliopsida</taxon>
        <taxon>eudicotyledons</taxon>
        <taxon>Gunneridae</taxon>
        <taxon>Pentapetalae</taxon>
        <taxon>rosids</taxon>
        <taxon>fabids</taxon>
        <taxon>Rosales</taxon>
        <taxon>Cannabaceae</taxon>
        <taxon>Cannabis</taxon>
    </lineage>
</organism>
<feature type="transmembrane region" description="Helical" evidence="13">
    <location>
        <begin position="200"/>
        <end position="218"/>
    </location>
</feature>
<keyword evidence="4" id="KW-0050">Antiport</keyword>
<dbReference type="InterPro" id="IPR004713">
    <property type="entry name" value="CaH_exchang"/>
</dbReference>
<feature type="domain" description="Sodium/calcium exchanger membrane region" evidence="14">
    <location>
        <begin position="94"/>
        <end position="221"/>
    </location>
</feature>
<feature type="transmembrane region" description="Helical" evidence="13">
    <location>
        <begin position="286"/>
        <end position="309"/>
    </location>
</feature>
<keyword evidence="3" id="KW-0813">Transport</keyword>
<keyword evidence="6" id="KW-0109">Calcium transport</keyword>
<dbReference type="InterPro" id="IPR004837">
    <property type="entry name" value="NaCa_Exmemb"/>
</dbReference>
<proteinExistence type="inferred from homology"/>
<evidence type="ECO:0000313" key="15">
    <source>
        <dbReference type="EMBL" id="KAF4401480.1"/>
    </source>
</evidence>
<accession>A0A7J6I4A0</accession>
<feature type="domain" description="Sodium/calcium exchanger membrane region" evidence="14">
    <location>
        <begin position="251"/>
        <end position="389"/>
    </location>
</feature>
<dbReference type="Proteomes" id="UP000583929">
    <property type="component" value="Unassembled WGS sequence"/>
</dbReference>
<feature type="transmembrane region" description="Helical" evidence="13">
    <location>
        <begin position="376"/>
        <end position="396"/>
    </location>
</feature>
<keyword evidence="16" id="KW-1185">Reference proteome</keyword>
<evidence type="ECO:0000256" key="2">
    <source>
        <dbReference type="ARBA" id="ARBA00008248"/>
    </source>
</evidence>
<keyword evidence="9 13" id="KW-1133">Transmembrane helix</keyword>
<dbReference type="Gene3D" id="1.20.1420.30">
    <property type="entry name" value="NCX, central ion-binding region"/>
    <property type="match status" value="1"/>
</dbReference>
<dbReference type="GO" id="GO:0009705">
    <property type="term" value="C:plant-type vacuole membrane"/>
    <property type="evidence" value="ECO:0007669"/>
    <property type="project" value="TreeGrafter"/>
</dbReference>
<dbReference type="GO" id="GO:0015369">
    <property type="term" value="F:calcium:proton antiporter activity"/>
    <property type="evidence" value="ECO:0007669"/>
    <property type="project" value="UniProtKB-ARBA"/>
</dbReference>
<evidence type="ECO:0000256" key="13">
    <source>
        <dbReference type="SAM" id="Phobius"/>
    </source>
</evidence>
<dbReference type="GO" id="GO:0006874">
    <property type="term" value="P:intracellular calcium ion homeostasis"/>
    <property type="evidence" value="ECO:0007669"/>
    <property type="project" value="TreeGrafter"/>
</dbReference>
<evidence type="ECO:0000256" key="9">
    <source>
        <dbReference type="ARBA" id="ARBA00022989"/>
    </source>
</evidence>
<evidence type="ECO:0000256" key="1">
    <source>
        <dbReference type="ARBA" id="ARBA00004128"/>
    </source>
</evidence>
<feature type="transmembrane region" description="Helical" evidence="13">
    <location>
        <begin position="74"/>
        <end position="97"/>
    </location>
</feature>
<feature type="region of interest" description="Disordered" evidence="12">
    <location>
        <begin position="1"/>
        <end position="38"/>
    </location>
</feature>
<dbReference type="PANTHER" id="PTHR31503:SF1">
    <property type="entry name" value="VACUOLAR CATION_PROTON EXCHANGER 3"/>
    <property type="match status" value="1"/>
</dbReference>
<reference evidence="15 16" key="1">
    <citation type="journal article" date="2020" name="bioRxiv">
        <title>Sequence and annotation of 42 cannabis genomes reveals extensive copy number variation in cannabinoid synthesis and pathogen resistance genes.</title>
        <authorList>
            <person name="Mckernan K.J."/>
            <person name="Helbert Y."/>
            <person name="Kane L.T."/>
            <person name="Ebling H."/>
            <person name="Zhang L."/>
            <person name="Liu B."/>
            <person name="Eaton Z."/>
            <person name="Mclaughlin S."/>
            <person name="Kingan S."/>
            <person name="Baybayan P."/>
            <person name="Concepcion G."/>
            <person name="Jordan M."/>
            <person name="Riva A."/>
            <person name="Barbazuk W."/>
            <person name="Harkins T."/>
        </authorList>
    </citation>
    <scope>NUCLEOTIDE SEQUENCE [LARGE SCALE GENOMIC DNA]</scope>
    <source>
        <strain evidence="16">cv. Jamaican Lion 4</strain>
        <tissue evidence="15">Leaf</tissue>
    </source>
</reference>
<comment type="caution">
    <text evidence="15">The sequence shown here is derived from an EMBL/GenBank/DDBJ whole genome shotgun (WGS) entry which is preliminary data.</text>
</comment>
<dbReference type="EMBL" id="JAATIQ010000012">
    <property type="protein sequence ID" value="KAF4401480.1"/>
    <property type="molecule type" value="Genomic_DNA"/>
</dbReference>
<evidence type="ECO:0000256" key="12">
    <source>
        <dbReference type="SAM" id="MobiDB-lite"/>
    </source>
</evidence>
<evidence type="ECO:0000256" key="8">
    <source>
        <dbReference type="ARBA" id="ARBA00022837"/>
    </source>
</evidence>
<feature type="transmembrane region" description="Helical" evidence="13">
    <location>
        <begin position="158"/>
        <end position="180"/>
    </location>
</feature>
<evidence type="ECO:0000256" key="6">
    <source>
        <dbReference type="ARBA" id="ARBA00022568"/>
    </source>
</evidence>